<sequence>MLNVVPMPGALKRRRFALESDEHMLRLPRMSDFEDWRALRMRGRSFLQPWEPLWSVHDMSEAAFRKRVARLNREYDSGTSIQLFIFMRKPEMLVGGITIGLIRRGVAQMCMLGYWMGEEYAGKGHMFAALGLVIPFVFDELRLHRIEAACIPSNDRSASLLRKAGFTQEGLLRKYLRINGVWQDHYIFSLLREDFDANTN</sequence>
<reference evidence="5 6" key="1">
    <citation type="submission" date="2019-03" db="EMBL/GenBank/DDBJ databases">
        <title>Freshwater and sediment microbial communities from various areas in North America, analyzing microbe dynamics in response to fracking.</title>
        <authorList>
            <person name="Lamendella R."/>
        </authorList>
    </citation>
    <scope>NUCLEOTIDE SEQUENCE [LARGE SCALE GENOMIC DNA]</scope>
    <source>
        <strain evidence="5 6">175.2</strain>
    </source>
</reference>
<dbReference type="Pfam" id="PF13302">
    <property type="entry name" value="Acetyltransf_3"/>
    <property type="match status" value="1"/>
</dbReference>
<dbReference type="Proteomes" id="UP000295097">
    <property type="component" value="Unassembled WGS sequence"/>
</dbReference>
<dbReference type="EMBL" id="SMAR01000019">
    <property type="protein sequence ID" value="TCT37304.1"/>
    <property type="molecule type" value="Genomic_DNA"/>
</dbReference>
<keyword evidence="5" id="KW-0687">Ribonucleoprotein</keyword>
<dbReference type="GO" id="GO:0008999">
    <property type="term" value="F:protein-N-terminal-alanine acetyltransferase activity"/>
    <property type="evidence" value="ECO:0007669"/>
    <property type="project" value="TreeGrafter"/>
</dbReference>
<evidence type="ECO:0000259" key="4">
    <source>
        <dbReference type="PROSITE" id="PS51186"/>
    </source>
</evidence>
<comment type="similarity">
    <text evidence="3">Belongs to the acetyltransferase family. RimJ subfamily.</text>
</comment>
<protein>
    <submittedName>
        <fullName evidence="5">[SSU ribosomal protein S5P]-alanine acetyltransferase</fullName>
    </submittedName>
</protein>
<comment type="caution">
    <text evidence="5">The sequence shown here is derived from an EMBL/GenBank/DDBJ whole genome shotgun (WGS) entry which is preliminary data.</text>
</comment>
<dbReference type="SUPFAM" id="SSF55729">
    <property type="entry name" value="Acyl-CoA N-acyltransferases (Nat)"/>
    <property type="match status" value="1"/>
</dbReference>
<accession>A0A4R3NP39</accession>
<keyword evidence="2" id="KW-0012">Acyltransferase</keyword>
<dbReference type="InterPro" id="IPR000182">
    <property type="entry name" value="GNAT_dom"/>
</dbReference>
<evidence type="ECO:0000313" key="6">
    <source>
        <dbReference type="Proteomes" id="UP000295097"/>
    </source>
</evidence>
<dbReference type="GO" id="GO:0005840">
    <property type="term" value="C:ribosome"/>
    <property type="evidence" value="ECO:0007669"/>
    <property type="project" value="UniProtKB-KW"/>
</dbReference>
<feature type="domain" description="N-acetyltransferase" evidence="4">
    <location>
        <begin position="41"/>
        <end position="193"/>
    </location>
</feature>
<keyword evidence="1 5" id="KW-0808">Transferase</keyword>
<organism evidence="5 6">
    <name type="scientific">Martelella mediterranea</name>
    <dbReference type="NCBI Taxonomy" id="293089"/>
    <lineage>
        <taxon>Bacteria</taxon>
        <taxon>Pseudomonadati</taxon>
        <taxon>Pseudomonadota</taxon>
        <taxon>Alphaproteobacteria</taxon>
        <taxon>Hyphomicrobiales</taxon>
        <taxon>Aurantimonadaceae</taxon>
        <taxon>Martelella</taxon>
    </lineage>
</organism>
<dbReference type="PANTHER" id="PTHR43792">
    <property type="entry name" value="GNAT FAMILY, PUTATIVE (AFU_ORTHOLOGUE AFUA_3G00765)-RELATED-RELATED"/>
    <property type="match status" value="1"/>
</dbReference>
<dbReference type="InterPro" id="IPR016181">
    <property type="entry name" value="Acyl_CoA_acyltransferase"/>
</dbReference>
<evidence type="ECO:0000256" key="1">
    <source>
        <dbReference type="ARBA" id="ARBA00022679"/>
    </source>
</evidence>
<keyword evidence="6" id="KW-1185">Reference proteome</keyword>
<proteinExistence type="inferred from homology"/>
<dbReference type="InterPro" id="IPR051531">
    <property type="entry name" value="N-acetyltransferase"/>
</dbReference>
<name>A0A4R3NP39_9HYPH</name>
<evidence type="ECO:0000256" key="3">
    <source>
        <dbReference type="ARBA" id="ARBA00038502"/>
    </source>
</evidence>
<dbReference type="PANTHER" id="PTHR43792:SF8">
    <property type="entry name" value="[RIBOSOMAL PROTEIN US5]-ALANINE N-ACETYLTRANSFERASE"/>
    <property type="match status" value="1"/>
</dbReference>
<dbReference type="Gene3D" id="3.40.630.30">
    <property type="match status" value="1"/>
</dbReference>
<gene>
    <name evidence="5" type="ORF">EDC90_101941</name>
</gene>
<dbReference type="GO" id="GO:0005737">
    <property type="term" value="C:cytoplasm"/>
    <property type="evidence" value="ECO:0007669"/>
    <property type="project" value="TreeGrafter"/>
</dbReference>
<evidence type="ECO:0000313" key="5">
    <source>
        <dbReference type="EMBL" id="TCT37304.1"/>
    </source>
</evidence>
<evidence type="ECO:0000256" key="2">
    <source>
        <dbReference type="ARBA" id="ARBA00023315"/>
    </source>
</evidence>
<dbReference type="PROSITE" id="PS51186">
    <property type="entry name" value="GNAT"/>
    <property type="match status" value="1"/>
</dbReference>
<dbReference type="AlphaFoldDB" id="A0A4R3NP39"/>
<keyword evidence="5" id="KW-0689">Ribosomal protein</keyword>